<evidence type="ECO:0000256" key="1">
    <source>
        <dbReference type="ARBA" id="ARBA00001933"/>
    </source>
</evidence>
<dbReference type="PROSITE" id="PS00105">
    <property type="entry name" value="AA_TRANSFER_CLASS_1"/>
    <property type="match status" value="1"/>
</dbReference>
<comment type="cofactor">
    <cofactor evidence="1">
        <name>pyridoxal 5'-phosphate</name>
        <dbReference type="ChEBI" id="CHEBI:597326"/>
    </cofactor>
</comment>
<keyword evidence="7 11" id="KW-0456">Lyase</keyword>
<dbReference type="GO" id="GO:0030170">
    <property type="term" value="F:pyridoxal phosphate binding"/>
    <property type="evidence" value="ECO:0007669"/>
    <property type="project" value="InterPro"/>
</dbReference>
<evidence type="ECO:0000256" key="5">
    <source>
        <dbReference type="ARBA" id="ARBA00022573"/>
    </source>
</evidence>
<proteinExistence type="predicted"/>
<dbReference type="EC" id="4.1.1.81" evidence="4"/>
<dbReference type="GO" id="GO:0048472">
    <property type="term" value="F:threonine-phosphate decarboxylase activity"/>
    <property type="evidence" value="ECO:0007669"/>
    <property type="project" value="UniProtKB-EC"/>
</dbReference>
<dbReference type="UniPathway" id="UPA00148"/>
<dbReference type="InterPro" id="IPR005860">
    <property type="entry name" value="CobD"/>
</dbReference>
<dbReference type="InterPro" id="IPR015421">
    <property type="entry name" value="PyrdxlP-dep_Trfase_major"/>
</dbReference>
<organism evidence="11 12">
    <name type="scientific">Vallitalea pronyensis</name>
    <dbReference type="NCBI Taxonomy" id="1348613"/>
    <lineage>
        <taxon>Bacteria</taxon>
        <taxon>Bacillati</taxon>
        <taxon>Bacillota</taxon>
        <taxon>Clostridia</taxon>
        <taxon>Lachnospirales</taxon>
        <taxon>Vallitaleaceae</taxon>
        <taxon>Vallitalea</taxon>
    </lineage>
</organism>
<name>A0A8J8MPA6_9FIRM</name>
<keyword evidence="6" id="KW-0663">Pyridoxal phosphate</keyword>
<feature type="domain" description="Aminotransferase class I/classII large" evidence="10">
    <location>
        <begin position="24"/>
        <end position="346"/>
    </location>
</feature>
<comment type="catalytic activity">
    <reaction evidence="9">
        <text>O-phospho-L-threonine + H(+) = (R)-1-aminopropan-2-yl phosphate + CO2</text>
        <dbReference type="Rhea" id="RHEA:11492"/>
        <dbReference type="ChEBI" id="CHEBI:15378"/>
        <dbReference type="ChEBI" id="CHEBI:16526"/>
        <dbReference type="ChEBI" id="CHEBI:58563"/>
        <dbReference type="ChEBI" id="CHEBI:58675"/>
        <dbReference type="EC" id="4.1.1.81"/>
    </reaction>
</comment>
<evidence type="ECO:0000256" key="6">
    <source>
        <dbReference type="ARBA" id="ARBA00022898"/>
    </source>
</evidence>
<dbReference type="RefSeq" id="WP_212695834.1">
    <property type="nucleotide sequence ID" value="NZ_CP058649.1"/>
</dbReference>
<dbReference type="PANTHER" id="PTHR42885">
    <property type="entry name" value="HISTIDINOL-PHOSPHATE AMINOTRANSFERASE-RELATED"/>
    <property type="match status" value="1"/>
</dbReference>
<evidence type="ECO:0000256" key="4">
    <source>
        <dbReference type="ARBA" id="ARBA00012285"/>
    </source>
</evidence>
<sequence length="357" mass="40740">MDLVMDLGRNEDMNKHGGYHGKRDVMDYSVNINPLGLPETIRETMIASIDDMVKYPDISGAGARKAIAEYEGIDPRSLIMGNGASELIYLFARAVKPKKVLIIQPTFNEYERAFRLAGSQIEAFELSVNSGFQIDIQAFEKALEGYQPDVVVLCNPNNPTGQYIPLTELEACVNLIEHYRSFLFLDESFIEFTGQPSIIKHMACERVFSLRSMTKYYAVPGLRIGYGVSHDGVIQQLEAYKEPWTMNGLALQVVPAMIHDDVFHKQVRQWMVTEHPRMYQALSAIQKLDVIHSRTNFFLCQLQDMSGYELNVKLESKGAHVRVCDDFTGLGERYIRIALRLQEDNVRLVKWLQEVLY</sequence>
<protein>
    <recommendedName>
        <fullName evidence="4">threonine-phosphate decarboxylase</fullName>
        <ecNumber evidence="4">4.1.1.81</ecNumber>
    </recommendedName>
    <alternativeName>
        <fullName evidence="8">L-threonine-O-3-phosphate decarboxylase</fullName>
    </alternativeName>
</protein>
<dbReference type="NCBIfam" id="TIGR01140">
    <property type="entry name" value="L_thr_O3P_dcar"/>
    <property type="match status" value="1"/>
</dbReference>
<evidence type="ECO:0000313" key="11">
    <source>
        <dbReference type="EMBL" id="QUI25134.1"/>
    </source>
</evidence>
<dbReference type="Pfam" id="PF00155">
    <property type="entry name" value="Aminotran_1_2"/>
    <property type="match status" value="1"/>
</dbReference>
<dbReference type="Gene3D" id="3.40.640.10">
    <property type="entry name" value="Type I PLP-dependent aspartate aminotransferase-like (Major domain)"/>
    <property type="match status" value="1"/>
</dbReference>
<comment type="pathway">
    <text evidence="3">Cofactor biosynthesis; adenosylcobalamin biosynthesis.</text>
</comment>
<dbReference type="InterPro" id="IPR004838">
    <property type="entry name" value="NHTrfase_class1_PyrdxlP-BS"/>
</dbReference>
<dbReference type="SUPFAM" id="SSF53383">
    <property type="entry name" value="PLP-dependent transferases"/>
    <property type="match status" value="1"/>
</dbReference>
<evidence type="ECO:0000256" key="2">
    <source>
        <dbReference type="ARBA" id="ARBA00003444"/>
    </source>
</evidence>
<dbReference type="EMBL" id="CP058649">
    <property type="protein sequence ID" value="QUI25134.1"/>
    <property type="molecule type" value="Genomic_DNA"/>
</dbReference>
<keyword evidence="12" id="KW-1185">Reference proteome</keyword>
<reference evidence="11" key="1">
    <citation type="submission" date="2020-07" db="EMBL/GenBank/DDBJ databases">
        <title>Vallitalea pronyensis genome.</title>
        <authorList>
            <person name="Postec A."/>
        </authorList>
    </citation>
    <scope>NUCLEOTIDE SEQUENCE</scope>
    <source>
        <strain evidence="11">FatNI3</strain>
    </source>
</reference>
<accession>A0A8J8MPA6</accession>
<evidence type="ECO:0000256" key="8">
    <source>
        <dbReference type="ARBA" id="ARBA00029996"/>
    </source>
</evidence>
<dbReference type="Gene3D" id="3.90.1150.10">
    <property type="entry name" value="Aspartate Aminotransferase, domain 1"/>
    <property type="match status" value="1"/>
</dbReference>
<evidence type="ECO:0000256" key="7">
    <source>
        <dbReference type="ARBA" id="ARBA00023239"/>
    </source>
</evidence>
<dbReference type="PANTHER" id="PTHR42885:SF1">
    <property type="entry name" value="THREONINE-PHOSPHATE DECARBOXYLASE"/>
    <property type="match status" value="1"/>
</dbReference>
<evidence type="ECO:0000256" key="9">
    <source>
        <dbReference type="ARBA" id="ARBA00048531"/>
    </source>
</evidence>
<dbReference type="InterPro" id="IPR015424">
    <property type="entry name" value="PyrdxlP-dep_Trfase"/>
</dbReference>
<evidence type="ECO:0000256" key="3">
    <source>
        <dbReference type="ARBA" id="ARBA00004953"/>
    </source>
</evidence>
<dbReference type="InterPro" id="IPR015422">
    <property type="entry name" value="PyrdxlP-dep_Trfase_small"/>
</dbReference>
<dbReference type="GO" id="GO:0009236">
    <property type="term" value="P:cobalamin biosynthetic process"/>
    <property type="evidence" value="ECO:0007669"/>
    <property type="project" value="UniProtKB-UniPathway"/>
</dbReference>
<dbReference type="CDD" id="cd00609">
    <property type="entry name" value="AAT_like"/>
    <property type="match status" value="1"/>
</dbReference>
<evidence type="ECO:0000259" key="10">
    <source>
        <dbReference type="Pfam" id="PF00155"/>
    </source>
</evidence>
<dbReference type="AlphaFoldDB" id="A0A8J8MPA6"/>
<comment type="function">
    <text evidence="2">Decarboxylates L-threonine-O-3-phosphate to yield (R)-1-amino-2-propanol O-2-phosphate, the precursor for the linkage between the nucleotide loop and the corrin ring in cobalamin.</text>
</comment>
<keyword evidence="5" id="KW-0169">Cobalamin biosynthesis</keyword>
<dbReference type="KEGG" id="vpy:HZI73_23800"/>
<dbReference type="InterPro" id="IPR004839">
    <property type="entry name" value="Aminotransferase_I/II_large"/>
</dbReference>
<gene>
    <name evidence="11" type="ORF">HZI73_23800</name>
</gene>
<evidence type="ECO:0000313" key="12">
    <source>
        <dbReference type="Proteomes" id="UP000683246"/>
    </source>
</evidence>
<dbReference type="Proteomes" id="UP000683246">
    <property type="component" value="Chromosome"/>
</dbReference>